<keyword evidence="1" id="KW-0472">Membrane</keyword>
<dbReference type="PANTHER" id="PTHR30336:SF20">
    <property type="entry name" value="DUF218 DOMAIN-CONTAINING PROTEIN"/>
    <property type="match status" value="1"/>
</dbReference>
<dbReference type="GO" id="GO:0005886">
    <property type="term" value="C:plasma membrane"/>
    <property type="evidence" value="ECO:0007669"/>
    <property type="project" value="TreeGrafter"/>
</dbReference>
<accession>A0A433UY75</accession>
<keyword evidence="4" id="KW-1185">Reference proteome</keyword>
<reference evidence="3 4" key="1">
    <citation type="journal article" date="2019" name="Genome Biol. Evol.">
        <title>Day and night: Metabolic profiles and evolutionary relationships of six axenic non-marine cyanobacteria.</title>
        <authorList>
            <person name="Will S.E."/>
            <person name="Henke P."/>
            <person name="Boedeker C."/>
            <person name="Huang S."/>
            <person name="Brinkmann H."/>
            <person name="Rohde M."/>
            <person name="Jarek M."/>
            <person name="Friedl T."/>
            <person name="Seufert S."/>
            <person name="Schumacher M."/>
            <person name="Overmann J."/>
            <person name="Neumann-Schaal M."/>
            <person name="Petersen J."/>
        </authorList>
    </citation>
    <scope>NUCLEOTIDE SEQUENCE [LARGE SCALE GENOMIC DNA]</scope>
    <source>
        <strain evidence="3 4">SAG 1403-4b</strain>
    </source>
</reference>
<dbReference type="InterPro" id="IPR051599">
    <property type="entry name" value="Cell_Envelope_Assoc"/>
</dbReference>
<dbReference type="InterPro" id="IPR003848">
    <property type="entry name" value="DUF218"/>
</dbReference>
<feature type="transmembrane region" description="Helical" evidence="1">
    <location>
        <begin position="27"/>
        <end position="49"/>
    </location>
</feature>
<keyword evidence="1" id="KW-0812">Transmembrane</keyword>
<evidence type="ECO:0000313" key="3">
    <source>
        <dbReference type="EMBL" id="RUS98768.1"/>
    </source>
</evidence>
<dbReference type="EMBL" id="RSCM01000002">
    <property type="protein sequence ID" value="RUS98768.1"/>
    <property type="molecule type" value="Genomic_DNA"/>
</dbReference>
<feature type="domain" description="DUF218" evidence="2">
    <location>
        <begin position="59"/>
        <end position="167"/>
    </location>
</feature>
<proteinExistence type="predicted"/>
<evidence type="ECO:0000313" key="4">
    <source>
        <dbReference type="Proteomes" id="UP000276103"/>
    </source>
</evidence>
<dbReference type="PANTHER" id="PTHR30336">
    <property type="entry name" value="INNER MEMBRANE PROTEIN, PROBABLE PERMEASE"/>
    <property type="match status" value="1"/>
</dbReference>
<dbReference type="Proteomes" id="UP000276103">
    <property type="component" value="Unassembled WGS sequence"/>
</dbReference>
<dbReference type="Pfam" id="PF02698">
    <property type="entry name" value="DUF218"/>
    <property type="match status" value="1"/>
</dbReference>
<evidence type="ECO:0000259" key="2">
    <source>
        <dbReference type="Pfam" id="PF02698"/>
    </source>
</evidence>
<name>A0A433UY75_ANAVA</name>
<organism evidence="3 4">
    <name type="scientific">Trichormus variabilis SAG 1403-4b</name>
    <dbReference type="NCBI Taxonomy" id="447716"/>
    <lineage>
        <taxon>Bacteria</taxon>
        <taxon>Bacillati</taxon>
        <taxon>Cyanobacteriota</taxon>
        <taxon>Cyanophyceae</taxon>
        <taxon>Nostocales</taxon>
        <taxon>Nostocaceae</taxon>
        <taxon>Trichormus</taxon>
    </lineage>
</organism>
<sequence length="214" mass="24194">MEDSPNKLTENTLILLMKWSYRQFKKYWVLSLVGFILVVISVIPIRIAIASYQAPHPQAILTLGGGPEREKFTAEFAQEHPHLDIWVSSGILPAQAFAIFENVSIPTNRIHLDYRAVDTVTNFTTLVDDFQQRHIQHVYLITSNFHIPRATTIATLVLGSQGITFTPISIPSKRPRESVARIIRDSGRSLLWIVSGRTGASFNPRFRPPVYASR</sequence>
<evidence type="ECO:0000256" key="1">
    <source>
        <dbReference type="SAM" id="Phobius"/>
    </source>
</evidence>
<keyword evidence="1" id="KW-1133">Transmembrane helix</keyword>
<gene>
    <name evidence="3" type="ORF">DSM107003_07870</name>
</gene>
<dbReference type="AlphaFoldDB" id="A0A433UY75"/>
<dbReference type="CDD" id="cd06259">
    <property type="entry name" value="YdcF-like"/>
    <property type="match status" value="1"/>
</dbReference>
<comment type="caution">
    <text evidence="3">The sequence shown here is derived from an EMBL/GenBank/DDBJ whole genome shotgun (WGS) entry which is preliminary data.</text>
</comment>
<protein>
    <recommendedName>
        <fullName evidence="2">DUF218 domain-containing protein</fullName>
    </recommendedName>
</protein>